<dbReference type="EMBL" id="FJOG01000045">
    <property type="protein sequence ID" value="CZR67628.1"/>
    <property type="molecule type" value="Genomic_DNA"/>
</dbReference>
<name>A0A1L7XRQ4_9HELO</name>
<feature type="region of interest" description="Disordered" evidence="1">
    <location>
        <begin position="509"/>
        <end position="547"/>
    </location>
</feature>
<feature type="region of interest" description="Disordered" evidence="1">
    <location>
        <begin position="191"/>
        <end position="263"/>
    </location>
</feature>
<feature type="compositionally biased region" description="Acidic residues" evidence="1">
    <location>
        <begin position="28"/>
        <end position="47"/>
    </location>
</feature>
<dbReference type="AlphaFoldDB" id="A0A1L7XRQ4"/>
<keyword evidence="3" id="KW-1185">Reference proteome</keyword>
<evidence type="ECO:0000313" key="2">
    <source>
        <dbReference type="EMBL" id="CZR67628.1"/>
    </source>
</evidence>
<dbReference type="OrthoDB" id="5399183at2759"/>
<gene>
    <name evidence="2" type="ORF">PAC_17527</name>
</gene>
<feature type="compositionally biased region" description="Acidic residues" evidence="1">
    <location>
        <begin position="191"/>
        <end position="224"/>
    </location>
</feature>
<feature type="region of interest" description="Disordered" evidence="1">
    <location>
        <begin position="105"/>
        <end position="170"/>
    </location>
</feature>
<feature type="compositionally biased region" description="Low complexity" evidence="1">
    <location>
        <begin position="513"/>
        <end position="522"/>
    </location>
</feature>
<proteinExistence type="predicted"/>
<feature type="compositionally biased region" description="Acidic residues" evidence="1">
    <location>
        <begin position="400"/>
        <end position="415"/>
    </location>
</feature>
<feature type="compositionally biased region" description="Low complexity" evidence="1">
    <location>
        <begin position="421"/>
        <end position="435"/>
    </location>
</feature>
<accession>A0A1L7XRQ4</accession>
<feature type="compositionally biased region" description="Acidic residues" evidence="1">
    <location>
        <begin position="131"/>
        <end position="151"/>
    </location>
</feature>
<organism evidence="2 3">
    <name type="scientific">Phialocephala subalpina</name>
    <dbReference type="NCBI Taxonomy" id="576137"/>
    <lineage>
        <taxon>Eukaryota</taxon>
        <taxon>Fungi</taxon>
        <taxon>Dikarya</taxon>
        <taxon>Ascomycota</taxon>
        <taxon>Pezizomycotina</taxon>
        <taxon>Leotiomycetes</taxon>
        <taxon>Helotiales</taxon>
        <taxon>Mollisiaceae</taxon>
        <taxon>Phialocephala</taxon>
        <taxon>Phialocephala fortinii species complex</taxon>
    </lineage>
</organism>
<feature type="region of interest" description="Disordered" evidence="1">
    <location>
        <begin position="396"/>
        <end position="439"/>
    </location>
</feature>
<sequence>MSRNFRPKNTASPAKKVSTGGKNNITDSSDDDYGGVDQISDSEDDEPDVRAAEEQAIIESEDEQATPRPFYDDQWDGFEFNDQEEILSQPLSFFENHLAQLAGVSPHRSFQSASEDETTTRRVRFNLSDSDTAEEDDSFFPDIFLPEDEMDPSFRRTIDREDGDGMLSDGSWEAYDAYELPEDEIERAIAENEDTSNDDSDSDESDGSSGYDSDESGYTTDEELPTPVAPPRAFERRASQNSSSSEEEIQRTPVRRGPKLPQLHTWKIGNNKTFMIFQKAGGKIIVFNRHASRRASVDGAISTPAQTPSRNSSIVEASPMISNSGNIMMSAMADFSDPFGGFNGMNTWIGGQALGPPEAFYPFTSINADGTLAHDSSSAYDDDDLDDEDLLDVNDFITFGDDDSDDDNGEVEQSSDADVNSTPAPSSTPARPTTARSEDQVHPLLDHFNKGVVGSFRRNQNRHQLLTRNSASRESLAFGGTHLEGTIRGVKSGRLHHANTPITPARKAKTLKPVVPSSPASPLAQLNKKRRYDGEDFHGHKRNKSLI</sequence>
<dbReference type="Proteomes" id="UP000184330">
    <property type="component" value="Unassembled WGS sequence"/>
</dbReference>
<feature type="compositionally biased region" description="Polar residues" evidence="1">
    <location>
        <begin position="1"/>
        <end position="12"/>
    </location>
</feature>
<reference evidence="2 3" key="1">
    <citation type="submission" date="2016-03" db="EMBL/GenBank/DDBJ databases">
        <authorList>
            <person name="Ploux O."/>
        </authorList>
    </citation>
    <scope>NUCLEOTIDE SEQUENCE [LARGE SCALE GENOMIC DNA]</scope>
    <source>
        <strain evidence="2 3">UAMH 11012</strain>
    </source>
</reference>
<evidence type="ECO:0000313" key="3">
    <source>
        <dbReference type="Proteomes" id="UP000184330"/>
    </source>
</evidence>
<feature type="region of interest" description="Disordered" evidence="1">
    <location>
        <begin position="1"/>
        <end position="76"/>
    </location>
</feature>
<evidence type="ECO:0000256" key="1">
    <source>
        <dbReference type="SAM" id="MobiDB-lite"/>
    </source>
</evidence>
<protein>
    <submittedName>
        <fullName evidence="2">Uncharacterized protein</fullName>
    </submittedName>
</protein>